<dbReference type="SUPFAM" id="SSF54518">
    <property type="entry name" value="Tubby C-terminal domain-like"/>
    <property type="match status" value="1"/>
</dbReference>
<dbReference type="Pfam" id="PF04525">
    <property type="entry name" value="LOR"/>
    <property type="match status" value="1"/>
</dbReference>
<evidence type="ECO:0000256" key="2">
    <source>
        <dbReference type="SAM" id="MobiDB-lite"/>
    </source>
</evidence>
<dbReference type="InterPro" id="IPR038595">
    <property type="entry name" value="LOR_sf"/>
</dbReference>
<reference evidence="3 4" key="1">
    <citation type="journal article" date="2017" name="Nature">
        <title>The Apostasia genome and the evolution of orchids.</title>
        <authorList>
            <person name="Zhang G.Q."/>
            <person name="Liu K.W."/>
            <person name="Li Z."/>
            <person name="Lohaus R."/>
            <person name="Hsiao Y.Y."/>
            <person name="Niu S.C."/>
            <person name="Wang J.Y."/>
            <person name="Lin Y.C."/>
            <person name="Xu Q."/>
            <person name="Chen L.J."/>
            <person name="Yoshida K."/>
            <person name="Fujiwara S."/>
            <person name="Wang Z.W."/>
            <person name="Zhang Y.Q."/>
            <person name="Mitsuda N."/>
            <person name="Wang M."/>
            <person name="Liu G.H."/>
            <person name="Pecoraro L."/>
            <person name="Huang H.X."/>
            <person name="Xiao X.J."/>
            <person name="Lin M."/>
            <person name="Wu X.Y."/>
            <person name="Wu W.L."/>
            <person name="Chen Y.Y."/>
            <person name="Chang S.B."/>
            <person name="Sakamoto S."/>
            <person name="Ohme-Takagi M."/>
            <person name="Yagi M."/>
            <person name="Zeng S.J."/>
            <person name="Shen C.Y."/>
            <person name="Yeh C.M."/>
            <person name="Luo Y.B."/>
            <person name="Tsai W.C."/>
            <person name="Van de Peer Y."/>
            <person name="Liu Z.J."/>
        </authorList>
    </citation>
    <scope>NUCLEOTIDE SEQUENCE [LARGE SCALE GENOMIC DNA]</scope>
    <source>
        <strain evidence="4">cv. Shenzhen</strain>
        <tissue evidence="3">Stem</tissue>
    </source>
</reference>
<dbReference type="PANTHER" id="PTHR31087">
    <property type="match status" value="1"/>
</dbReference>
<evidence type="ECO:0000256" key="1">
    <source>
        <dbReference type="ARBA" id="ARBA00005437"/>
    </source>
</evidence>
<feature type="region of interest" description="Disordered" evidence="2">
    <location>
        <begin position="1"/>
        <end position="27"/>
    </location>
</feature>
<keyword evidence="4" id="KW-1185">Reference proteome</keyword>
<organism evidence="3 4">
    <name type="scientific">Apostasia shenzhenica</name>
    <dbReference type="NCBI Taxonomy" id="1088818"/>
    <lineage>
        <taxon>Eukaryota</taxon>
        <taxon>Viridiplantae</taxon>
        <taxon>Streptophyta</taxon>
        <taxon>Embryophyta</taxon>
        <taxon>Tracheophyta</taxon>
        <taxon>Spermatophyta</taxon>
        <taxon>Magnoliopsida</taxon>
        <taxon>Liliopsida</taxon>
        <taxon>Asparagales</taxon>
        <taxon>Orchidaceae</taxon>
        <taxon>Apostasioideae</taxon>
        <taxon>Apostasia</taxon>
    </lineage>
</organism>
<protein>
    <submittedName>
        <fullName evidence="3">Protein LURP-one-related 8</fullName>
    </submittedName>
</protein>
<dbReference type="PANTHER" id="PTHR31087:SF131">
    <property type="entry name" value="TRANSLATION INITIATION FACTOR 2B FAMILY PROTEIN, PUTATIVE, EXPRESSED-RELATED"/>
    <property type="match status" value="1"/>
</dbReference>
<dbReference type="OrthoDB" id="748129at2759"/>
<evidence type="ECO:0000313" key="3">
    <source>
        <dbReference type="EMBL" id="PKA58563.1"/>
    </source>
</evidence>
<feature type="compositionally biased region" description="Basic and acidic residues" evidence="2">
    <location>
        <begin position="13"/>
        <end position="26"/>
    </location>
</feature>
<dbReference type="Gene3D" id="2.40.160.200">
    <property type="entry name" value="LURP1-related"/>
    <property type="match status" value="1"/>
</dbReference>
<proteinExistence type="inferred from homology"/>
<sequence>MAKRIHPNAGVFESKEPRLSSGDDRFSTQPLPAEAPVALTVWRKSLLFNCSGFTVFNEKGNLVFRVDKYAKSSNKGEIDLMDAVGNPILTIRRKMLSLGERWQIYDGDEAANPRFSVRKHVSLLQSRSLAHMTPCAPPVPEGKRGVRYEIEGSYANRSCMIYDERRRPMAEIRRKEAVSGAVFGLDVFRLVVQPGFDAALAMAAVILLEEMFGSKSSLIRSRSPNLVAESN</sequence>
<name>A0A2I0ASM9_9ASPA</name>
<accession>A0A2I0ASM9</accession>
<dbReference type="InterPro" id="IPR007612">
    <property type="entry name" value="LOR"/>
</dbReference>
<dbReference type="InterPro" id="IPR025659">
    <property type="entry name" value="Tubby-like_C"/>
</dbReference>
<dbReference type="Proteomes" id="UP000236161">
    <property type="component" value="Unassembled WGS sequence"/>
</dbReference>
<dbReference type="AlphaFoldDB" id="A0A2I0ASM9"/>
<evidence type="ECO:0000313" key="4">
    <source>
        <dbReference type="Proteomes" id="UP000236161"/>
    </source>
</evidence>
<dbReference type="EMBL" id="KZ451951">
    <property type="protein sequence ID" value="PKA58563.1"/>
    <property type="molecule type" value="Genomic_DNA"/>
</dbReference>
<comment type="similarity">
    <text evidence="1">Belongs to the LOR family.</text>
</comment>
<gene>
    <name evidence="3" type="ORF">AXF42_Ash008850</name>
</gene>